<dbReference type="GO" id="GO:0003677">
    <property type="term" value="F:DNA binding"/>
    <property type="evidence" value="ECO:0007669"/>
    <property type="project" value="UniProtKB-KW"/>
</dbReference>
<protein>
    <submittedName>
        <fullName evidence="8">PLP-dependent aminotransferase family protein</fullName>
    </submittedName>
</protein>
<keyword evidence="3" id="KW-0663">Pyridoxal phosphate</keyword>
<dbReference type="AlphaFoldDB" id="A0AAJ1V352"/>
<dbReference type="InterPro" id="IPR015424">
    <property type="entry name" value="PyrdxlP-dep_Trfase"/>
</dbReference>
<feature type="domain" description="HTH gntR-type" evidence="7">
    <location>
        <begin position="11"/>
        <end position="79"/>
    </location>
</feature>
<keyword evidence="2 8" id="KW-0032">Aminotransferase</keyword>
<evidence type="ECO:0000256" key="2">
    <source>
        <dbReference type="ARBA" id="ARBA00022576"/>
    </source>
</evidence>
<evidence type="ECO:0000256" key="5">
    <source>
        <dbReference type="ARBA" id="ARBA00023125"/>
    </source>
</evidence>
<dbReference type="PANTHER" id="PTHR46577">
    <property type="entry name" value="HTH-TYPE TRANSCRIPTIONAL REGULATORY PROTEIN GABR"/>
    <property type="match status" value="1"/>
</dbReference>
<evidence type="ECO:0000313" key="8">
    <source>
        <dbReference type="EMBL" id="MDK7187056.1"/>
    </source>
</evidence>
<evidence type="ECO:0000256" key="1">
    <source>
        <dbReference type="ARBA" id="ARBA00005384"/>
    </source>
</evidence>
<dbReference type="SUPFAM" id="SSF46785">
    <property type="entry name" value="Winged helix' DNA-binding domain"/>
    <property type="match status" value="1"/>
</dbReference>
<evidence type="ECO:0000256" key="4">
    <source>
        <dbReference type="ARBA" id="ARBA00023015"/>
    </source>
</evidence>
<dbReference type="InterPro" id="IPR000524">
    <property type="entry name" value="Tscrpt_reg_HTH_GntR"/>
</dbReference>
<dbReference type="InterPro" id="IPR036390">
    <property type="entry name" value="WH_DNA-bd_sf"/>
</dbReference>
<dbReference type="EMBL" id="JASOOE010000005">
    <property type="protein sequence ID" value="MDK7187056.1"/>
    <property type="molecule type" value="Genomic_DNA"/>
</dbReference>
<keyword evidence="2 8" id="KW-0808">Transferase</keyword>
<dbReference type="GO" id="GO:0030170">
    <property type="term" value="F:pyridoxal phosphate binding"/>
    <property type="evidence" value="ECO:0007669"/>
    <property type="project" value="InterPro"/>
</dbReference>
<evidence type="ECO:0000313" key="9">
    <source>
        <dbReference type="Proteomes" id="UP001229251"/>
    </source>
</evidence>
<proteinExistence type="inferred from homology"/>
<dbReference type="GO" id="GO:0008483">
    <property type="term" value="F:transaminase activity"/>
    <property type="evidence" value="ECO:0007669"/>
    <property type="project" value="UniProtKB-KW"/>
</dbReference>
<dbReference type="GO" id="GO:0003700">
    <property type="term" value="F:DNA-binding transcription factor activity"/>
    <property type="evidence" value="ECO:0007669"/>
    <property type="project" value="InterPro"/>
</dbReference>
<dbReference type="Pfam" id="PF00392">
    <property type="entry name" value="GntR"/>
    <property type="match status" value="1"/>
</dbReference>
<dbReference type="PROSITE" id="PS50949">
    <property type="entry name" value="HTH_GNTR"/>
    <property type="match status" value="1"/>
</dbReference>
<keyword evidence="4" id="KW-0805">Transcription regulation</keyword>
<dbReference type="Proteomes" id="UP001229251">
    <property type="component" value="Unassembled WGS sequence"/>
</dbReference>
<dbReference type="InterPro" id="IPR004839">
    <property type="entry name" value="Aminotransferase_I/II_large"/>
</dbReference>
<name>A0AAJ1V352_9LACT</name>
<comment type="similarity">
    <text evidence="1">In the C-terminal section; belongs to the class-I pyridoxal-phosphate-dependent aminotransferase family.</text>
</comment>
<evidence type="ECO:0000256" key="3">
    <source>
        <dbReference type="ARBA" id="ARBA00022898"/>
    </source>
</evidence>
<dbReference type="Gene3D" id="1.10.10.10">
    <property type="entry name" value="Winged helix-like DNA-binding domain superfamily/Winged helix DNA-binding domain"/>
    <property type="match status" value="1"/>
</dbReference>
<evidence type="ECO:0000256" key="6">
    <source>
        <dbReference type="ARBA" id="ARBA00023163"/>
    </source>
</evidence>
<dbReference type="PANTHER" id="PTHR46577:SF1">
    <property type="entry name" value="HTH-TYPE TRANSCRIPTIONAL REGULATORY PROTEIN GABR"/>
    <property type="match status" value="1"/>
</dbReference>
<keyword evidence="5" id="KW-0238">DNA-binding</keyword>
<dbReference type="CDD" id="cd07377">
    <property type="entry name" value="WHTH_GntR"/>
    <property type="match status" value="1"/>
</dbReference>
<dbReference type="SMART" id="SM00345">
    <property type="entry name" value="HTH_GNTR"/>
    <property type="match status" value="1"/>
</dbReference>
<dbReference type="RefSeq" id="WP_285065563.1">
    <property type="nucleotide sequence ID" value="NZ_JASOOE010000005.1"/>
</dbReference>
<keyword evidence="6" id="KW-0804">Transcription</keyword>
<evidence type="ECO:0000259" key="7">
    <source>
        <dbReference type="PROSITE" id="PS50949"/>
    </source>
</evidence>
<dbReference type="Gene3D" id="3.40.640.10">
    <property type="entry name" value="Type I PLP-dependent aspartate aminotransferase-like (Major domain)"/>
    <property type="match status" value="1"/>
</dbReference>
<dbReference type="Pfam" id="PF00155">
    <property type="entry name" value="Aminotran_1_2"/>
    <property type="match status" value="1"/>
</dbReference>
<gene>
    <name evidence="8" type="ORF">QP433_03590</name>
</gene>
<reference evidence="8" key="1">
    <citation type="submission" date="2023-05" db="EMBL/GenBank/DDBJ databases">
        <title>Cataloging the Phylogenetic Diversity of Human Bladder Bacteria.</title>
        <authorList>
            <person name="Du J."/>
        </authorList>
    </citation>
    <scope>NUCLEOTIDE SEQUENCE</scope>
    <source>
        <strain evidence="8">UMB1231</strain>
    </source>
</reference>
<dbReference type="SUPFAM" id="SSF53383">
    <property type="entry name" value="PLP-dependent transferases"/>
    <property type="match status" value="1"/>
</dbReference>
<dbReference type="InterPro" id="IPR015421">
    <property type="entry name" value="PyrdxlP-dep_Trfase_major"/>
</dbReference>
<comment type="caution">
    <text evidence="8">The sequence shown here is derived from an EMBL/GenBank/DDBJ whole genome shotgun (WGS) entry which is preliminary data.</text>
</comment>
<organism evidence="8 9">
    <name type="scientific">Facklamia hominis</name>
    <dbReference type="NCBI Taxonomy" id="178214"/>
    <lineage>
        <taxon>Bacteria</taxon>
        <taxon>Bacillati</taxon>
        <taxon>Bacillota</taxon>
        <taxon>Bacilli</taxon>
        <taxon>Lactobacillales</taxon>
        <taxon>Aerococcaceae</taxon>
        <taxon>Facklamia</taxon>
    </lineage>
</organism>
<dbReference type="CDD" id="cd00609">
    <property type="entry name" value="AAT_like"/>
    <property type="match status" value="1"/>
</dbReference>
<dbReference type="InterPro" id="IPR036388">
    <property type="entry name" value="WH-like_DNA-bd_sf"/>
</dbReference>
<sequence length="468" mass="53523">MLTYALKENDQPFYQQVYFAIKKDILAGRLTAHTKLPSKRAFAKHLGLSTITIENAYDQLIAEGYLYTQARKGYFVAKLQDLGRYQSLAKPTPIRIQIKEDPDLIFDFSSSQLDTTHFPFSVMAKMMRQSMSDHKEELLERSPSAGILKLRQAIADHLASFRGMQVDPQQIVIGAGTEYLYGLLVQLLGADKIYCIENPGYKKLKKIYEAHRVTCQLAAIDQEGVKVSDLKQVAADIAHINPTHHFPTGISMPINRRYELLAWVNEEAGRYIIEDDYDSEFRFTGKPLPSLQSIDASEKVIYLNTFSKSLTSTIRISYMVLPLPLAKQYHDDLAFYSCTVSCFEQYWLANFISQGYFEKHINRMRLYYGRKRSQVMDSIHKQLQGQAYRIIENQSGLHFLLEVETPLSDQAVKQALLDQGIGIHSVSDYDMSIASPDSHCFLIQYAGFDIPRFKEALNTFKNIVFPKQ</sequence>
<dbReference type="InterPro" id="IPR051446">
    <property type="entry name" value="HTH_trans_reg/aminotransferase"/>
</dbReference>
<accession>A0AAJ1V352</accession>